<dbReference type="SUPFAM" id="SSF53901">
    <property type="entry name" value="Thiolase-like"/>
    <property type="match status" value="1"/>
</dbReference>
<dbReference type="AlphaFoldDB" id="A0A6J6WX51"/>
<dbReference type="PANTHER" id="PTHR34069:SF2">
    <property type="entry name" value="BETA-KETOACYL-[ACYL-CARRIER-PROTEIN] SYNTHASE III"/>
    <property type="match status" value="1"/>
</dbReference>
<name>A0A6J6WX51_9ZZZZ</name>
<evidence type="ECO:0000256" key="6">
    <source>
        <dbReference type="ARBA" id="ARBA00022832"/>
    </source>
</evidence>
<dbReference type="NCBIfam" id="NF006829">
    <property type="entry name" value="PRK09352.1"/>
    <property type="match status" value="1"/>
</dbReference>
<dbReference type="InterPro" id="IPR013751">
    <property type="entry name" value="ACP_syn_III_N"/>
</dbReference>
<keyword evidence="4" id="KW-0444">Lipid biosynthesis</keyword>
<comment type="similarity">
    <text evidence="2">Belongs to the thiolase-like superfamily. FabH family.</text>
</comment>
<evidence type="ECO:0000259" key="11">
    <source>
        <dbReference type="Pfam" id="PF08545"/>
    </source>
</evidence>
<evidence type="ECO:0000259" key="10">
    <source>
        <dbReference type="Pfam" id="PF08541"/>
    </source>
</evidence>
<organism evidence="12">
    <name type="scientific">freshwater metagenome</name>
    <dbReference type="NCBI Taxonomy" id="449393"/>
    <lineage>
        <taxon>unclassified sequences</taxon>
        <taxon>metagenomes</taxon>
        <taxon>ecological metagenomes</taxon>
    </lineage>
</organism>
<dbReference type="GO" id="GO:0044550">
    <property type="term" value="P:secondary metabolite biosynthetic process"/>
    <property type="evidence" value="ECO:0007669"/>
    <property type="project" value="TreeGrafter"/>
</dbReference>
<dbReference type="InterPro" id="IPR013747">
    <property type="entry name" value="ACP_syn_III_C"/>
</dbReference>
<evidence type="ECO:0000256" key="8">
    <source>
        <dbReference type="ARBA" id="ARBA00023160"/>
    </source>
</evidence>
<evidence type="ECO:0000313" key="12">
    <source>
        <dbReference type="EMBL" id="CAB4786617.1"/>
    </source>
</evidence>
<keyword evidence="9" id="KW-0012">Acyltransferase</keyword>
<keyword evidence="6" id="KW-0276">Fatty acid metabolism</keyword>
<sequence length="305" mass="31987">MGIRFAGWGVGLGERIVTNDDLSATLETSDDWIQERTGIRERRIGGTASSLGITAAKAAMADAGVTADDIDLVILSTTTGDRLIPGTAPTIAAALGITGGAMDLNAACSGFMYGVAVARGMIATGTKRVLLIGAENLSRWVDWDDRATAVLFGDGAGAVVIEPSEVDSVLSINLGADGSLADIIRCDHGGYIWMDGREVFRRAVRVVVESSERALREAGVTIDEIDILLAHQANLRILHAVADRLGLSHDKIVVCLDKYGNTSSASIPLAVDHARSQQLLSPGKVALMTGFGGGMTWASAVVRWS</sequence>
<evidence type="ECO:0000256" key="7">
    <source>
        <dbReference type="ARBA" id="ARBA00023098"/>
    </source>
</evidence>
<dbReference type="Gene3D" id="3.40.47.10">
    <property type="match status" value="1"/>
</dbReference>
<dbReference type="GO" id="GO:0006633">
    <property type="term" value="P:fatty acid biosynthetic process"/>
    <property type="evidence" value="ECO:0007669"/>
    <property type="project" value="UniProtKB-KW"/>
</dbReference>
<dbReference type="InterPro" id="IPR016039">
    <property type="entry name" value="Thiolase-like"/>
</dbReference>
<keyword evidence="3" id="KW-0963">Cytoplasm</keyword>
<dbReference type="GO" id="GO:0004315">
    <property type="term" value="F:3-oxoacyl-[acyl-carrier-protein] synthase activity"/>
    <property type="evidence" value="ECO:0007669"/>
    <property type="project" value="InterPro"/>
</dbReference>
<dbReference type="NCBIfam" id="TIGR00747">
    <property type="entry name" value="fabH"/>
    <property type="match status" value="1"/>
</dbReference>
<feature type="domain" description="Beta-ketoacyl-[acyl-carrier-protein] synthase III N-terminal" evidence="11">
    <location>
        <begin position="102"/>
        <end position="178"/>
    </location>
</feature>
<gene>
    <name evidence="12" type="ORF">UFOPK2958_00866</name>
</gene>
<evidence type="ECO:0000256" key="4">
    <source>
        <dbReference type="ARBA" id="ARBA00022516"/>
    </source>
</evidence>
<reference evidence="12" key="1">
    <citation type="submission" date="2020-05" db="EMBL/GenBank/DDBJ databases">
        <authorList>
            <person name="Chiriac C."/>
            <person name="Salcher M."/>
            <person name="Ghai R."/>
            <person name="Kavagutti S V."/>
        </authorList>
    </citation>
    <scope>NUCLEOTIDE SEQUENCE</scope>
</reference>
<evidence type="ECO:0000256" key="2">
    <source>
        <dbReference type="ARBA" id="ARBA00008642"/>
    </source>
</evidence>
<evidence type="ECO:0000256" key="1">
    <source>
        <dbReference type="ARBA" id="ARBA00005189"/>
    </source>
</evidence>
<dbReference type="EMBL" id="CAFAAB010000092">
    <property type="protein sequence ID" value="CAB4786617.1"/>
    <property type="molecule type" value="Genomic_DNA"/>
</dbReference>
<feature type="domain" description="Beta-ketoacyl-[acyl-carrier-protein] synthase III C-terminal" evidence="10">
    <location>
        <begin position="215"/>
        <end position="304"/>
    </location>
</feature>
<keyword evidence="7" id="KW-0443">Lipid metabolism</keyword>
<dbReference type="InterPro" id="IPR004655">
    <property type="entry name" value="FabH"/>
</dbReference>
<keyword evidence="5" id="KW-0808">Transferase</keyword>
<dbReference type="HAMAP" id="MF_01815">
    <property type="entry name" value="FabH"/>
    <property type="match status" value="1"/>
</dbReference>
<keyword evidence="8" id="KW-0275">Fatty acid biosynthesis</keyword>
<protein>
    <submittedName>
        <fullName evidence="12">Unannotated protein</fullName>
    </submittedName>
</protein>
<accession>A0A6J6WX51</accession>
<dbReference type="Pfam" id="PF08541">
    <property type="entry name" value="ACP_syn_III_C"/>
    <property type="match status" value="1"/>
</dbReference>
<evidence type="ECO:0000256" key="3">
    <source>
        <dbReference type="ARBA" id="ARBA00022490"/>
    </source>
</evidence>
<dbReference type="PANTHER" id="PTHR34069">
    <property type="entry name" value="3-OXOACYL-[ACYL-CARRIER-PROTEIN] SYNTHASE 3"/>
    <property type="match status" value="1"/>
</dbReference>
<dbReference type="CDD" id="cd00830">
    <property type="entry name" value="KAS_III"/>
    <property type="match status" value="1"/>
</dbReference>
<comment type="pathway">
    <text evidence="1">Lipid metabolism.</text>
</comment>
<proteinExistence type="inferred from homology"/>
<evidence type="ECO:0000256" key="5">
    <source>
        <dbReference type="ARBA" id="ARBA00022679"/>
    </source>
</evidence>
<dbReference type="Pfam" id="PF08545">
    <property type="entry name" value="ACP_syn_III"/>
    <property type="match status" value="1"/>
</dbReference>
<evidence type="ECO:0000256" key="9">
    <source>
        <dbReference type="ARBA" id="ARBA00023315"/>
    </source>
</evidence>